<evidence type="ECO:0000256" key="1">
    <source>
        <dbReference type="ARBA" id="ARBA00022553"/>
    </source>
</evidence>
<dbReference type="PROSITE" id="PS50110">
    <property type="entry name" value="RESPONSE_REGULATORY"/>
    <property type="match status" value="1"/>
</dbReference>
<dbReference type="SMART" id="SM00448">
    <property type="entry name" value="REC"/>
    <property type="match status" value="1"/>
</dbReference>
<dbReference type="RefSeq" id="WP_379780968.1">
    <property type="nucleotide sequence ID" value="NZ_JBHSMU010000005.1"/>
</dbReference>
<feature type="modified residue" description="4-aspartylphosphate" evidence="2">
    <location>
        <position position="49"/>
    </location>
</feature>
<protein>
    <submittedName>
        <fullName evidence="4">Response regulator</fullName>
    </submittedName>
</protein>
<gene>
    <name evidence="4" type="ORF">ACFPN5_05550</name>
</gene>
<dbReference type="EMBL" id="JBHSMU010000005">
    <property type="protein sequence ID" value="MFC5459270.1"/>
    <property type="molecule type" value="Genomic_DNA"/>
</dbReference>
<comment type="caution">
    <text evidence="4">The sequence shown here is derived from an EMBL/GenBank/DDBJ whole genome shotgun (WGS) entry which is preliminary data.</text>
</comment>
<feature type="domain" description="Response regulatory" evidence="3">
    <location>
        <begin position="1"/>
        <end position="116"/>
    </location>
</feature>
<keyword evidence="1 2" id="KW-0597">Phosphoprotein</keyword>
<evidence type="ECO:0000313" key="4">
    <source>
        <dbReference type="EMBL" id="MFC5459270.1"/>
    </source>
</evidence>
<organism evidence="4 5">
    <name type="scientific">Massilia niabensis</name>
    <dbReference type="NCBI Taxonomy" id="544910"/>
    <lineage>
        <taxon>Bacteria</taxon>
        <taxon>Pseudomonadati</taxon>
        <taxon>Pseudomonadota</taxon>
        <taxon>Betaproteobacteria</taxon>
        <taxon>Burkholderiales</taxon>
        <taxon>Oxalobacteraceae</taxon>
        <taxon>Telluria group</taxon>
        <taxon>Massilia</taxon>
    </lineage>
</organism>
<keyword evidence="5" id="KW-1185">Reference proteome</keyword>
<dbReference type="InterPro" id="IPR050595">
    <property type="entry name" value="Bact_response_regulator"/>
</dbReference>
<dbReference type="SUPFAM" id="SSF52172">
    <property type="entry name" value="CheY-like"/>
    <property type="match status" value="1"/>
</dbReference>
<evidence type="ECO:0000259" key="3">
    <source>
        <dbReference type="PROSITE" id="PS50110"/>
    </source>
</evidence>
<evidence type="ECO:0000313" key="5">
    <source>
        <dbReference type="Proteomes" id="UP001596050"/>
    </source>
</evidence>
<dbReference type="Pfam" id="PF00072">
    <property type="entry name" value="Response_reg"/>
    <property type="match status" value="1"/>
</dbReference>
<dbReference type="InterPro" id="IPR011006">
    <property type="entry name" value="CheY-like_superfamily"/>
</dbReference>
<accession>A0ABW0L0P5</accession>
<dbReference type="PANTHER" id="PTHR44591">
    <property type="entry name" value="STRESS RESPONSE REGULATOR PROTEIN 1"/>
    <property type="match status" value="1"/>
</dbReference>
<dbReference type="Gene3D" id="3.40.50.2300">
    <property type="match status" value="1"/>
</dbReference>
<reference evidence="5" key="1">
    <citation type="journal article" date="2019" name="Int. J. Syst. Evol. Microbiol.">
        <title>The Global Catalogue of Microorganisms (GCM) 10K type strain sequencing project: providing services to taxonomists for standard genome sequencing and annotation.</title>
        <authorList>
            <consortium name="The Broad Institute Genomics Platform"/>
            <consortium name="The Broad Institute Genome Sequencing Center for Infectious Disease"/>
            <person name="Wu L."/>
            <person name="Ma J."/>
        </authorList>
    </citation>
    <scope>NUCLEOTIDE SEQUENCE [LARGE SCALE GENOMIC DNA]</scope>
    <source>
        <strain evidence="5">KACC 12649</strain>
    </source>
</reference>
<sequence>MLIVDDNADAALVLSVCLSAYGHETAVAYSGPEGVQLAHSFEPDIVFLDLGMPRVSGYEVAVALRKIPRLARVYIAALTGWNDPKTREQVVSAGFNRHLTKPAKVEVMLELVEKAVA</sequence>
<evidence type="ECO:0000256" key="2">
    <source>
        <dbReference type="PROSITE-ProRule" id="PRU00169"/>
    </source>
</evidence>
<name>A0ABW0L0P5_9BURK</name>
<dbReference type="InterPro" id="IPR001789">
    <property type="entry name" value="Sig_transdc_resp-reg_receiver"/>
</dbReference>
<dbReference type="PANTHER" id="PTHR44591:SF3">
    <property type="entry name" value="RESPONSE REGULATORY DOMAIN-CONTAINING PROTEIN"/>
    <property type="match status" value="1"/>
</dbReference>
<proteinExistence type="predicted"/>
<dbReference type="Proteomes" id="UP001596050">
    <property type="component" value="Unassembled WGS sequence"/>
</dbReference>